<organism evidence="3 4">
    <name type="scientific">Aquirhabdus parva</name>
    <dbReference type="NCBI Taxonomy" id="2283318"/>
    <lineage>
        <taxon>Bacteria</taxon>
        <taxon>Pseudomonadati</taxon>
        <taxon>Pseudomonadota</taxon>
        <taxon>Gammaproteobacteria</taxon>
        <taxon>Moraxellales</taxon>
        <taxon>Moraxellaceae</taxon>
        <taxon>Aquirhabdus</taxon>
    </lineage>
</organism>
<dbReference type="EMBL" id="CP031222">
    <property type="protein sequence ID" value="AXI01560.1"/>
    <property type="molecule type" value="Genomic_DNA"/>
</dbReference>
<dbReference type="InterPro" id="IPR001753">
    <property type="entry name" value="Enoyl-CoA_hydra/iso"/>
</dbReference>
<dbReference type="Gene3D" id="3.90.226.10">
    <property type="entry name" value="2-enoyl-CoA Hydratase, Chain A, domain 1"/>
    <property type="match status" value="1"/>
</dbReference>
<dbReference type="AlphaFoldDB" id="A0A345P2Q1"/>
<comment type="similarity">
    <text evidence="1 2">Belongs to the enoyl-CoA hydratase/isomerase family.</text>
</comment>
<dbReference type="PANTHER" id="PTHR43149:SF1">
    <property type="entry name" value="DELTA(3,5)-DELTA(2,4)-DIENOYL-COA ISOMERASE, MITOCHONDRIAL"/>
    <property type="match status" value="1"/>
</dbReference>
<dbReference type="RefSeq" id="WP_114897670.1">
    <property type="nucleotide sequence ID" value="NZ_CP031222.1"/>
</dbReference>
<sequence>MSLVFLQKKGAIATVQLNRPEKRNAMSFALLRELVQTARLIKKDKSIRVVILTGVGESFSSGIDLTDLNDKKNAIFAVWELIKPGQSLFQKAFLVWQDLPVPVIAALHGHCLGAGMQLALAADIRIATPTCKLSIMESRWGLVPDMGLTQTLKGIVPLDVAKELTLTGRVLSGKEAEKLHLVTHLATDPLAAAETLAQEFLTRSPDALLAGKRVLDAMQHHPKRALRLEKIWQLKLLMGKNRQIAMRKDKKPELEYQPRQYH</sequence>
<dbReference type="Proteomes" id="UP000253940">
    <property type="component" value="Chromosome"/>
</dbReference>
<gene>
    <name evidence="3" type="ORF">HYN46_00790</name>
</gene>
<evidence type="ECO:0000313" key="4">
    <source>
        <dbReference type="Proteomes" id="UP000253940"/>
    </source>
</evidence>
<evidence type="ECO:0000256" key="2">
    <source>
        <dbReference type="RuleBase" id="RU003707"/>
    </source>
</evidence>
<protein>
    <submittedName>
        <fullName evidence="3">Crotonase/enoyl-CoA hydratase family protein</fullName>
    </submittedName>
</protein>
<reference evidence="3 4" key="1">
    <citation type="submission" date="2018-07" db="EMBL/GenBank/DDBJ databases">
        <title>Genome sequencing of Moraxellaceae gen. HYN0046.</title>
        <authorList>
            <person name="Kim M."/>
            <person name="Yi H."/>
        </authorList>
    </citation>
    <scope>NUCLEOTIDE SEQUENCE [LARGE SCALE GENOMIC DNA]</scope>
    <source>
        <strain evidence="3 4">HYN0046</strain>
    </source>
</reference>
<dbReference type="SUPFAM" id="SSF52096">
    <property type="entry name" value="ClpP/crotonase"/>
    <property type="match status" value="1"/>
</dbReference>
<name>A0A345P2Q1_9GAMM</name>
<keyword evidence="4" id="KW-1185">Reference proteome</keyword>
<dbReference type="KEGG" id="mbah:HYN46_00790"/>
<dbReference type="InterPro" id="IPR018376">
    <property type="entry name" value="Enoyl-CoA_hyd/isom_CS"/>
</dbReference>
<dbReference type="Pfam" id="PF00378">
    <property type="entry name" value="ECH_1"/>
    <property type="match status" value="1"/>
</dbReference>
<dbReference type="NCBIfam" id="NF005699">
    <property type="entry name" value="PRK07509.1"/>
    <property type="match status" value="1"/>
</dbReference>
<dbReference type="InterPro" id="IPR029045">
    <property type="entry name" value="ClpP/crotonase-like_dom_sf"/>
</dbReference>
<dbReference type="CDD" id="cd06558">
    <property type="entry name" value="crotonase-like"/>
    <property type="match status" value="1"/>
</dbReference>
<dbReference type="PROSITE" id="PS00166">
    <property type="entry name" value="ENOYL_COA_HYDRATASE"/>
    <property type="match status" value="1"/>
</dbReference>
<accession>A0A345P2Q1</accession>
<dbReference type="GO" id="GO:0016853">
    <property type="term" value="F:isomerase activity"/>
    <property type="evidence" value="ECO:0007669"/>
    <property type="project" value="InterPro"/>
</dbReference>
<evidence type="ECO:0000256" key="1">
    <source>
        <dbReference type="ARBA" id="ARBA00005254"/>
    </source>
</evidence>
<dbReference type="OrthoDB" id="9777711at2"/>
<proteinExistence type="inferred from homology"/>
<dbReference type="InterPro" id="IPR045002">
    <property type="entry name" value="Ech1-like"/>
</dbReference>
<evidence type="ECO:0000313" key="3">
    <source>
        <dbReference type="EMBL" id="AXI01560.1"/>
    </source>
</evidence>
<dbReference type="PANTHER" id="PTHR43149">
    <property type="entry name" value="ENOYL-COA HYDRATASE"/>
    <property type="match status" value="1"/>
</dbReference>